<sequence>MSKTYDEILKLMETEFFDECGEYASDYPDVELRFRAVASEIYAAHTTADFALAQAFAQTATGEYLDMHAAMRSITRKTAAAAKGVLTFSVPQALETDVDIPKGTVCSVKGDPLLQFATDEAAVITAGSLSAQAAATALADGERFNAPAESITVMVNPPEYVSAVTNESAFAGGCDAETDEALRSRLVSSYGAVSNGVNAKSLEEQILTVEGITDARVAMDPLLNILTVWLRTQSGEYPETAVTNAISQKLGVLEICGVQYSFAMAQESGFSVYAAVRAQSGADKESLKAEVENAVKQACSAERIGETVDTASIAAAVYAVSGVASAEIAANPSYEGVVACGTGEYLVLEDLQVAVYE</sequence>
<feature type="domain" description="Baseplate protein J-like barrel" evidence="1">
    <location>
        <begin position="96"/>
        <end position="173"/>
    </location>
</feature>
<protein>
    <submittedName>
        <fullName evidence="2">Baseplate J/gp47 family protein</fullName>
    </submittedName>
</protein>
<proteinExistence type="predicted"/>
<evidence type="ECO:0000259" key="1">
    <source>
        <dbReference type="Pfam" id="PF04865"/>
    </source>
</evidence>
<comment type="caution">
    <text evidence="2">The sequence shown here is derived from an EMBL/GenBank/DDBJ whole genome shotgun (WGS) entry which is preliminary data.</text>
</comment>
<evidence type="ECO:0000313" key="2">
    <source>
        <dbReference type="EMBL" id="HIW85613.1"/>
    </source>
</evidence>
<name>A0A9D1REI0_9FIRM</name>
<accession>A0A9D1REI0</accession>
<reference evidence="2" key="2">
    <citation type="submission" date="2021-04" db="EMBL/GenBank/DDBJ databases">
        <authorList>
            <person name="Gilroy R."/>
        </authorList>
    </citation>
    <scope>NUCLEOTIDE SEQUENCE</scope>
    <source>
        <strain evidence="2">421</strain>
    </source>
</reference>
<dbReference type="Proteomes" id="UP000824205">
    <property type="component" value="Unassembled WGS sequence"/>
</dbReference>
<dbReference type="PANTHER" id="PTHR37829:SF3">
    <property type="entry name" value="PROTEIN JAYE-RELATED"/>
    <property type="match status" value="1"/>
</dbReference>
<dbReference type="PANTHER" id="PTHR37829">
    <property type="entry name" value="PHAGE-LIKE ELEMENT PBSX PROTEIN XKDT"/>
    <property type="match status" value="1"/>
</dbReference>
<reference evidence="2" key="1">
    <citation type="journal article" date="2021" name="PeerJ">
        <title>Extensive microbial diversity within the chicken gut microbiome revealed by metagenomics and culture.</title>
        <authorList>
            <person name="Gilroy R."/>
            <person name="Ravi A."/>
            <person name="Getino M."/>
            <person name="Pursley I."/>
            <person name="Horton D.L."/>
            <person name="Alikhan N.F."/>
            <person name="Baker D."/>
            <person name="Gharbi K."/>
            <person name="Hall N."/>
            <person name="Watson M."/>
            <person name="Adriaenssens E.M."/>
            <person name="Foster-Nyarko E."/>
            <person name="Jarju S."/>
            <person name="Secka A."/>
            <person name="Antonio M."/>
            <person name="Oren A."/>
            <person name="Chaudhuri R.R."/>
            <person name="La Ragione R."/>
            <person name="Hildebrand F."/>
            <person name="Pallen M.J."/>
        </authorList>
    </citation>
    <scope>NUCLEOTIDE SEQUENCE</scope>
    <source>
        <strain evidence="2">421</strain>
    </source>
</reference>
<dbReference type="InterPro" id="IPR052399">
    <property type="entry name" value="Phage_Baseplate_Assmbl_Protein"/>
</dbReference>
<dbReference type="EMBL" id="DXGE01000016">
    <property type="protein sequence ID" value="HIW85613.1"/>
    <property type="molecule type" value="Genomic_DNA"/>
</dbReference>
<organism evidence="2 3">
    <name type="scientific">Candidatus Eubacterium faecipullorum</name>
    <dbReference type="NCBI Taxonomy" id="2838571"/>
    <lineage>
        <taxon>Bacteria</taxon>
        <taxon>Bacillati</taxon>
        <taxon>Bacillota</taxon>
        <taxon>Clostridia</taxon>
        <taxon>Eubacteriales</taxon>
        <taxon>Eubacteriaceae</taxon>
        <taxon>Eubacterium</taxon>
    </lineage>
</organism>
<dbReference type="InterPro" id="IPR006949">
    <property type="entry name" value="Barrel_Baseplate_J-like"/>
</dbReference>
<dbReference type="AlphaFoldDB" id="A0A9D1REI0"/>
<gene>
    <name evidence="2" type="ORF">IAA48_03870</name>
</gene>
<dbReference type="Pfam" id="PF04865">
    <property type="entry name" value="Baseplate_J"/>
    <property type="match status" value="1"/>
</dbReference>
<evidence type="ECO:0000313" key="3">
    <source>
        <dbReference type="Proteomes" id="UP000824205"/>
    </source>
</evidence>